<dbReference type="InterPro" id="IPR036778">
    <property type="entry name" value="OHCU_decarboxylase_sf"/>
</dbReference>
<name>A0ABV8I6G4_9ACTN</name>
<dbReference type="Gene3D" id="1.10.3330.10">
    <property type="entry name" value="Oxo-4-hydroxy-4-carboxy-5-ureidoimidazoline decarboxylase"/>
    <property type="match status" value="1"/>
</dbReference>
<feature type="domain" description="Oxo-4-hydroxy-4-carboxy-5-ureidoimidazoline decarboxylase" evidence="2">
    <location>
        <begin position="13"/>
        <end position="69"/>
    </location>
</feature>
<dbReference type="InterPro" id="IPR018020">
    <property type="entry name" value="OHCU_decarboxylase"/>
</dbReference>
<feature type="non-terminal residue" evidence="3">
    <location>
        <position position="69"/>
    </location>
</feature>
<dbReference type="Proteomes" id="UP001595850">
    <property type="component" value="Unassembled WGS sequence"/>
</dbReference>
<keyword evidence="4" id="KW-1185">Reference proteome</keyword>
<evidence type="ECO:0000313" key="4">
    <source>
        <dbReference type="Proteomes" id="UP001595850"/>
    </source>
</evidence>
<dbReference type="RefSeq" id="WP_377288394.1">
    <property type="nucleotide sequence ID" value="NZ_JBHSBM010000017.1"/>
</dbReference>
<gene>
    <name evidence="3" type="ORF">ACFOWE_15940</name>
</gene>
<organism evidence="3 4">
    <name type="scientific">Planomonospora corallina</name>
    <dbReference type="NCBI Taxonomy" id="1806052"/>
    <lineage>
        <taxon>Bacteria</taxon>
        <taxon>Bacillati</taxon>
        <taxon>Actinomycetota</taxon>
        <taxon>Actinomycetes</taxon>
        <taxon>Streptosporangiales</taxon>
        <taxon>Streptosporangiaceae</taxon>
        <taxon>Planomonospora</taxon>
    </lineage>
</organism>
<evidence type="ECO:0000259" key="2">
    <source>
        <dbReference type="Pfam" id="PF09349"/>
    </source>
</evidence>
<reference evidence="4" key="1">
    <citation type="journal article" date="2019" name="Int. J. Syst. Evol. Microbiol.">
        <title>The Global Catalogue of Microorganisms (GCM) 10K type strain sequencing project: providing services to taxonomists for standard genome sequencing and annotation.</title>
        <authorList>
            <consortium name="The Broad Institute Genomics Platform"/>
            <consortium name="The Broad Institute Genome Sequencing Center for Infectious Disease"/>
            <person name="Wu L."/>
            <person name="Ma J."/>
        </authorList>
    </citation>
    <scope>NUCLEOTIDE SEQUENCE [LARGE SCALE GENOMIC DNA]</scope>
    <source>
        <strain evidence="4">TBRC 4489</strain>
    </source>
</reference>
<dbReference type="Pfam" id="PF09349">
    <property type="entry name" value="OHCU_decarbox"/>
    <property type="match status" value="1"/>
</dbReference>
<protein>
    <submittedName>
        <fullName evidence="3">2-oxo-4-hydroxy-4-carboxy-5-ureidoimidazoline decarboxylase</fullName>
    </submittedName>
</protein>
<evidence type="ECO:0000313" key="3">
    <source>
        <dbReference type="EMBL" id="MFC4059797.1"/>
    </source>
</evidence>
<sequence length="69" mass="6770">MTPPAPAALSGFNALGAAEAEAELLTCCASPAFARAVAGRRPYRDLAELTAAAEAAVLGLGSAEVLAAL</sequence>
<dbReference type="EMBL" id="JBHSBM010000017">
    <property type="protein sequence ID" value="MFC4059797.1"/>
    <property type="molecule type" value="Genomic_DNA"/>
</dbReference>
<proteinExistence type="predicted"/>
<evidence type="ECO:0000256" key="1">
    <source>
        <dbReference type="ARBA" id="ARBA00022631"/>
    </source>
</evidence>
<accession>A0ABV8I6G4</accession>
<dbReference type="SUPFAM" id="SSF158694">
    <property type="entry name" value="UraD-Like"/>
    <property type="match status" value="1"/>
</dbReference>
<keyword evidence="1" id="KW-0659">Purine metabolism</keyword>
<comment type="caution">
    <text evidence="3">The sequence shown here is derived from an EMBL/GenBank/DDBJ whole genome shotgun (WGS) entry which is preliminary data.</text>
</comment>